<feature type="non-terminal residue" evidence="1">
    <location>
        <position position="1"/>
    </location>
</feature>
<reference evidence="1 2" key="1">
    <citation type="submission" date="2014-06" db="EMBL/GenBank/DDBJ databases">
        <title>Evolutionary Origins and Diversification of the Mycorrhizal Mutualists.</title>
        <authorList>
            <consortium name="DOE Joint Genome Institute"/>
            <consortium name="Mycorrhizal Genomics Consortium"/>
            <person name="Kohler A."/>
            <person name="Kuo A."/>
            <person name="Nagy L.G."/>
            <person name="Floudas D."/>
            <person name="Copeland A."/>
            <person name="Barry K.W."/>
            <person name="Cichocki N."/>
            <person name="Veneault-Fourrey C."/>
            <person name="LaButti K."/>
            <person name="Lindquist E.A."/>
            <person name="Lipzen A."/>
            <person name="Lundell T."/>
            <person name="Morin E."/>
            <person name="Murat C."/>
            <person name="Riley R."/>
            <person name="Ohm R."/>
            <person name="Sun H."/>
            <person name="Tunlid A."/>
            <person name="Henrissat B."/>
            <person name="Grigoriev I.V."/>
            <person name="Hibbett D.S."/>
            <person name="Martin F."/>
        </authorList>
    </citation>
    <scope>NUCLEOTIDE SEQUENCE [LARGE SCALE GENOMIC DNA]</scope>
    <source>
        <strain evidence="1 2">SS14</strain>
    </source>
</reference>
<name>A0A0C9UDM1_SPHS4</name>
<evidence type="ECO:0000313" key="1">
    <source>
        <dbReference type="EMBL" id="KIJ23235.1"/>
    </source>
</evidence>
<gene>
    <name evidence="1" type="ORF">M422DRAFT_101640</name>
</gene>
<evidence type="ECO:0000313" key="2">
    <source>
        <dbReference type="Proteomes" id="UP000054279"/>
    </source>
</evidence>
<feature type="non-terminal residue" evidence="1">
    <location>
        <position position="211"/>
    </location>
</feature>
<sequence>EQVDHFLAHGYVVIKQAFTRDAAHEWTKDVWIRLGMHPEDRATWTTEQLGGRVHMPRHKILDAKEFAPKAWGAICELVGGEEKIEPQTRYWSDEFIVNLGKDEYASLDDIHPRDLDNWHVDGDFFVHFLDSPEQALLVIPLFTDIKPRGGATYIAPDGLDHVARYLAAHPEGVYPTGLSFTSATGLEDPEQKYSFLDLAKSKLTNFVELTG</sequence>
<proteinExistence type="predicted"/>
<dbReference type="HOGENOM" id="CLU_122216_0_0_1"/>
<dbReference type="OrthoDB" id="4664297at2759"/>
<accession>A0A0C9UDM1</accession>
<dbReference type="EMBL" id="KN837750">
    <property type="protein sequence ID" value="KIJ23235.1"/>
    <property type="molecule type" value="Genomic_DNA"/>
</dbReference>
<dbReference type="Gene3D" id="2.60.120.620">
    <property type="entry name" value="q2cbj1_9rhob like domain"/>
    <property type="match status" value="1"/>
</dbReference>
<protein>
    <submittedName>
        <fullName evidence="1">Unplaced genomic scaffold SPHSTscaffold_675, whole genome shotgun sequence</fullName>
    </submittedName>
</protein>
<organism evidence="1 2">
    <name type="scientific">Sphaerobolus stellatus (strain SS14)</name>
    <dbReference type="NCBI Taxonomy" id="990650"/>
    <lineage>
        <taxon>Eukaryota</taxon>
        <taxon>Fungi</taxon>
        <taxon>Dikarya</taxon>
        <taxon>Basidiomycota</taxon>
        <taxon>Agaricomycotina</taxon>
        <taxon>Agaricomycetes</taxon>
        <taxon>Phallomycetidae</taxon>
        <taxon>Geastrales</taxon>
        <taxon>Sphaerobolaceae</taxon>
        <taxon>Sphaerobolus</taxon>
    </lineage>
</organism>
<dbReference type="SUPFAM" id="SSF51197">
    <property type="entry name" value="Clavaminate synthase-like"/>
    <property type="match status" value="1"/>
</dbReference>
<keyword evidence="2" id="KW-1185">Reference proteome</keyword>
<dbReference type="AlphaFoldDB" id="A0A0C9UDM1"/>
<dbReference type="Proteomes" id="UP000054279">
    <property type="component" value="Unassembled WGS sequence"/>
</dbReference>